<dbReference type="EMBL" id="FO082843">
    <property type="protein sequence ID" value="CCF61633.1"/>
    <property type="molecule type" value="Genomic_DNA"/>
</dbReference>
<name>H6QZW8_NOCCG</name>
<evidence type="ECO:0000313" key="1">
    <source>
        <dbReference type="EMBL" id="CCF61633.1"/>
    </source>
</evidence>
<dbReference type="AlphaFoldDB" id="H6QZW8"/>
<gene>
    <name evidence="1" type="ordered locus">NOCYR_0821</name>
</gene>
<dbReference type="HOGENOM" id="CLU_1466767_0_0_11"/>
<dbReference type="KEGG" id="ncy:NOCYR_0821"/>
<dbReference type="eggNOG" id="ENOG5031FH8">
    <property type="taxonomic scope" value="Bacteria"/>
</dbReference>
<keyword evidence="2" id="KW-1185">Reference proteome</keyword>
<accession>H6QZW8</accession>
<evidence type="ECO:0000313" key="2">
    <source>
        <dbReference type="Proteomes" id="UP000008190"/>
    </source>
</evidence>
<sequence length="184" mass="19612">MLGGSGTAQARSPADLQVQAGCGYPTNHTVVVRNQGPAPAYDVTVRYWSAFGPVGEHHVPIIEPGYAAVYDLGPMRTLELAAVTATSRTPDAVPGNNQGIFPTLYLPSTRCPASCEERPGHGLVRRPSAPDLVLTRAPSTLERLPGHLCARMRSVCGWSGRCELIRSARVDRTSRIAVGPRSVS</sequence>
<reference evidence="1 2" key="1">
    <citation type="journal article" date="2012" name="J. Bacteriol.">
        <title>Genome sequence of the human- and animal-pathogenic strain Nocardia cyriacigeorgica GUH-2.</title>
        <authorList>
            <person name="Zoropogui A."/>
            <person name="Pujic P."/>
            <person name="Normand P."/>
            <person name="Barbe V."/>
            <person name="Beaman B."/>
            <person name="Beaman L."/>
            <person name="Boiron P."/>
            <person name="Colinon C."/>
            <person name="Deredjian A."/>
            <person name="Graindorge A."/>
            <person name="Mangenot S."/>
            <person name="Nazaret S."/>
            <person name="Neto M."/>
            <person name="Petit S."/>
            <person name="Roche D."/>
            <person name="Vallenet D."/>
            <person name="Rodriguez-Nava V."/>
            <person name="Richard Y."/>
            <person name="Cournoyer B."/>
            <person name="Blaha D."/>
        </authorList>
    </citation>
    <scope>NUCLEOTIDE SEQUENCE [LARGE SCALE GENOMIC DNA]</scope>
    <source>
        <strain evidence="1 2">GUH-2</strain>
    </source>
</reference>
<organism evidence="1 2">
    <name type="scientific">Nocardia cyriacigeorgica (strain GUH-2)</name>
    <dbReference type="NCBI Taxonomy" id="1127134"/>
    <lineage>
        <taxon>Bacteria</taxon>
        <taxon>Bacillati</taxon>
        <taxon>Actinomycetota</taxon>
        <taxon>Actinomycetes</taxon>
        <taxon>Mycobacteriales</taxon>
        <taxon>Nocardiaceae</taxon>
        <taxon>Nocardia</taxon>
    </lineage>
</organism>
<protein>
    <submittedName>
        <fullName evidence="1">Uncharacterized protein</fullName>
    </submittedName>
</protein>
<proteinExistence type="predicted"/>
<dbReference type="STRING" id="1127134.NOCYR_0821"/>
<dbReference type="Proteomes" id="UP000008190">
    <property type="component" value="Chromosome"/>
</dbReference>